<keyword evidence="2" id="KW-0446">Lipid-binding</keyword>
<keyword evidence="6" id="KW-1185">Reference proteome</keyword>
<dbReference type="Proteomes" id="UP000594263">
    <property type="component" value="Unplaced"/>
</dbReference>
<proteinExistence type="inferred from homology"/>
<dbReference type="InterPro" id="IPR016140">
    <property type="entry name" value="Bifunc_inhib/LTP/seed_store"/>
</dbReference>
<comment type="similarity">
    <text evidence="1 2">Belongs to the plant LTP family.</text>
</comment>
<dbReference type="PANTHER" id="PTHR33076">
    <property type="entry name" value="NON-SPECIFIC LIPID-TRANSFER PROTEIN 2-RELATED"/>
    <property type="match status" value="1"/>
</dbReference>
<comment type="function">
    <text evidence="2">Plant non-specific lipid-transfer proteins transfer phospholipids as well as galactolipids across membranes. May play a role in wax or cutin deposition in the cell walls of expanding epidermal cells and certain secretory tissues.</text>
</comment>
<sequence>MAMRSMIFVLLALMTSHKADAITCADGVQALVPCELFLVGGGPNLPSSECCASAQTLNSITRSVEDRTTLCQCFKNAAGSYGISPARAEELPKMCHINIKLNITPDADCSKIG</sequence>
<keyword evidence="3" id="KW-0732">Signal</keyword>
<evidence type="ECO:0000313" key="5">
    <source>
        <dbReference type="EnsemblPlants" id="Kaladp0059s0131.1.v1.1"/>
    </source>
</evidence>
<dbReference type="GO" id="GO:0008289">
    <property type="term" value="F:lipid binding"/>
    <property type="evidence" value="ECO:0007669"/>
    <property type="project" value="UniProtKB-KW"/>
</dbReference>
<feature type="signal peptide" evidence="3">
    <location>
        <begin position="1"/>
        <end position="21"/>
    </location>
</feature>
<feature type="domain" description="Bifunctional inhibitor/plant lipid transfer protein/seed storage helical" evidence="4">
    <location>
        <begin position="24"/>
        <end position="109"/>
    </location>
</feature>
<dbReference type="Gramene" id="Kaladp0059s0131.1.v1.1">
    <property type="protein sequence ID" value="Kaladp0059s0131.1.v1.1"/>
    <property type="gene ID" value="Kaladp0059s0131.v1.1"/>
</dbReference>
<evidence type="ECO:0000313" key="6">
    <source>
        <dbReference type="Proteomes" id="UP000594263"/>
    </source>
</evidence>
<dbReference type="SMART" id="SM00499">
    <property type="entry name" value="AAI"/>
    <property type="match status" value="1"/>
</dbReference>
<dbReference type="InterPro" id="IPR036312">
    <property type="entry name" value="Bifun_inhib/LTP/seed_sf"/>
</dbReference>
<dbReference type="Pfam" id="PF00234">
    <property type="entry name" value="Tryp_alpha_amyl"/>
    <property type="match status" value="1"/>
</dbReference>
<protein>
    <recommendedName>
        <fullName evidence="2">Non-specific lipid-transfer protein</fullName>
    </recommendedName>
</protein>
<evidence type="ECO:0000256" key="1">
    <source>
        <dbReference type="ARBA" id="ARBA00009748"/>
    </source>
</evidence>
<dbReference type="PRINTS" id="PR00382">
    <property type="entry name" value="LIPIDTRNSFER"/>
</dbReference>
<dbReference type="OMA" id="SSECCAS"/>
<keyword evidence="2" id="KW-0813">Transport</keyword>
<dbReference type="EnsemblPlants" id="Kaladp0059s0131.1.v1.1">
    <property type="protein sequence ID" value="Kaladp0059s0131.1.v1.1"/>
    <property type="gene ID" value="Kaladp0059s0131.v1.1"/>
</dbReference>
<dbReference type="InterPro" id="IPR000528">
    <property type="entry name" value="Plant_nsLTP"/>
</dbReference>
<organism evidence="5 6">
    <name type="scientific">Kalanchoe fedtschenkoi</name>
    <name type="common">Lavender scallops</name>
    <name type="synonym">South American air plant</name>
    <dbReference type="NCBI Taxonomy" id="63787"/>
    <lineage>
        <taxon>Eukaryota</taxon>
        <taxon>Viridiplantae</taxon>
        <taxon>Streptophyta</taxon>
        <taxon>Embryophyta</taxon>
        <taxon>Tracheophyta</taxon>
        <taxon>Spermatophyta</taxon>
        <taxon>Magnoliopsida</taxon>
        <taxon>eudicotyledons</taxon>
        <taxon>Gunneridae</taxon>
        <taxon>Pentapetalae</taxon>
        <taxon>Saxifragales</taxon>
        <taxon>Crassulaceae</taxon>
        <taxon>Kalanchoe</taxon>
    </lineage>
</organism>
<evidence type="ECO:0000256" key="3">
    <source>
        <dbReference type="SAM" id="SignalP"/>
    </source>
</evidence>
<dbReference type="CDD" id="cd01960">
    <property type="entry name" value="nsLTP1"/>
    <property type="match status" value="1"/>
</dbReference>
<name>A0A7N0UB10_KALFE</name>
<evidence type="ECO:0000256" key="2">
    <source>
        <dbReference type="RuleBase" id="RU000628"/>
    </source>
</evidence>
<dbReference type="PROSITE" id="PS00597">
    <property type="entry name" value="PLANT_LTP"/>
    <property type="match status" value="1"/>
</dbReference>
<evidence type="ECO:0000259" key="4">
    <source>
        <dbReference type="SMART" id="SM00499"/>
    </source>
</evidence>
<reference evidence="5" key="1">
    <citation type="submission" date="2021-01" db="UniProtKB">
        <authorList>
            <consortium name="EnsemblPlants"/>
        </authorList>
    </citation>
    <scope>IDENTIFICATION</scope>
</reference>
<feature type="chain" id="PRO_5029529067" description="Non-specific lipid-transfer protein" evidence="3">
    <location>
        <begin position="22"/>
        <end position="113"/>
    </location>
</feature>
<accession>A0A7N0UB10</accession>
<dbReference type="GO" id="GO:0006869">
    <property type="term" value="P:lipid transport"/>
    <property type="evidence" value="ECO:0007669"/>
    <property type="project" value="InterPro"/>
</dbReference>
<dbReference type="SUPFAM" id="SSF47699">
    <property type="entry name" value="Bifunctional inhibitor/lipid-transfer protein/seed storage 2S albumin"/>
    <property type="match status" value="1"/>
</dbReference>
<dbReference type="AlphaFoldDB" id="A0A7N0UB10"/>
<dbReference type="Gene3D" id="1.10.110.10">
    <property type="entry name" value="Plant lipid-transfer and hydrophobic proteins"/>
    <property type="match status" value="1"/>
</dbReference>